<organism evidence="3 4">
    <name type="scientific">Ceraceosorus guamensis</name>
    <dbReference type="NCBI Taxonomy" id="1522189"/>
    <lineage>
        <taxon>Eukaryota</taxon>
        <taxon>Fungi</taxon>
        <taxon>Dikarya</taxon>
        <taxon>Basidiomycota</taxon>
        <taxon>Ustilaginomycotina</taxon>
        <taxon>Exobasidiomycetes</taxon>
        <taxon>Ceraceosorales</taxon>
        <taxon>Ceraceosoraceae</taxon>
        <taxon>Ceraceosorus</taxon>
    </lineage>
</organism>
<dbReference type="EMBL" id="KZ819358">
    <property type="protein sequence ID" value="PWN44802.1"/>
    <property type="molecule type" value="Genomic_DNA"/>
</dbReference>
<gene>
    <name evidence="3" type="ORF">IE81DRAFT_345196</name>
</gene>
<keyword evidence="2" id="KW-0812">Transmembrane</keyword>
<dbReference type="STRING" id="1522189.A0A316W4Y7"/>
<keyword evidence="2" id="KW-1133">Transmembrane helix</keyword>
<feature type="transmembrane region" description="Helical" evidence="2">
    <location>
        <begin position="106"/>
        <end position="127"/>
    </location>
</feature>
<name>A0A316W4Y7_9BASI</name>
<accession>A0A316W4Y7</accession>
<evidence type="ECO:0000313" key="4">
    <source>
        <dbReference type="Proteomes" id="UP000245783"/>
    </source>
</evidence>
<feature type="compositionally biased region" description="Basic and acidic residues" evidence="1">
    <location>
        <begin position="785"/>
        <end position="796"/>
    </location>
</feature>
<feature type="transmembrane region" description="Helical" evidence="2">
    <location>
        <begin position="685"/>
        <end position="706"/>
    </location>
</feature>
<evidence type="ECO:0000256" key="1">
    <source>
        <dbReference type="SAM" id="MobiDB-lite"/>
    </source>
</evidence>
<reference evidence="3 4" key="1">
    <citation type="journal article" date="2018" name="Mol. Biol. Evol.">
        <title>Broad Genomic Sampling Reveals a Smut Pathogenic Ancestry of the Fungal Clade Ustilaginomycotina.</title>
        <authorList>
            <person name="Kijpornyongpan T."/>
            <person name="Mondo S.J."/>
            <person name="Barry K."/>
            <person name="Sandor L."/>
            <person name="Lee J."/>
            <person name="Lipzen A."/>
            <person name="Pangilinan J."/>
            <person name="LaButti K."/>
            <person name="Hainaut M."/>
            <person name="Henrissat B."/>
            <person name="Grigoriev I.V."/>
            <person name="Spatafora J.W."/>
            <person name="Aime M.C."/>
        </authorList>
    </citation>
    <scope>NUCLEOTIDE SEQUENCE [LARGE SCALE GENOMIC DNA]</scope>
    <source>
        <strain evidence="3 4">MCA 4658</strain>
    </source>
</reference>
<evidence type="ECO:0000313" key="3">
    <source>
        <dbReference type="EMBL" id="PWN44802.1"/>
    </source>
</evidence>
<dbReference type="InParanoid" id="A0A316W4Y7"/>
<dbReference type="OrthoDB" id="10322295at2759"/>
<feature type="transmembrane region" description="Helical" evidence="2">
    <location>
        <begin position="177"/>
        <end position="200"/>
    </location>
</feature>
<keyword evidence="2" id="KW-0472">Membrane</keyword>
<sequence length="838" mass="89339">MDHANVTPAAALLADQTSARGGLSARKRSLLAIALHILLLVFFLILAIVWAVRSASPSSSSSSSSSSASTSALGQSLGLSANSSFAKHHSFPTRIPIGLLAQAQSALNFLMSIIAALFLGVCGALAVRAATQRAIIKGGTMTGISETLSAWGGLVSAVEAFRSSGDWPGGRSTTLLILLYLGGCSLISALLPAIFTLSAVNTHAPASLSFFPYSNLSMNIDNRPTYTQPAYSVDGILTKDFQTARAGLSGSRIYDILTPSDVTPGTALVKAYDVDVKCGAPERAALNATVAPFDGSFHSIRLNFTIGGSNISDVAAYDTNGINNLDWQLNLVDDVAFVNPSGWAGKYQNQLSRARLLRTQPVPGDDMLNVLNGRNIFMYLLNQEDPDLSFDVGPNYDAKGNGGPRLPFTMYPPPASAPDAAIELNGKQGGYRVNGTITLTGDDGRPTFLNMSATVLGCTVFVEPVSNVSIDMSSNLLLSHSQPARQSRYATREWGSWMPTARNADALYAPDTYAHNLLALTAGSILDVSSAPTGNPATTSRNTAACISRPGGTCHIDTMAESFFAQQLWKARYALFMDENNLPTRNLTEEDLKRKNTLALIEESLANVTAWSYYAISREAFHFASDLHVPVNNSKGFLPIRSTIPNVDAPASNLWELGSSSSSADDLQLPFALSTINAVELQLNAWPIFVGLVGSIAVLCILAYLVRPSRSYERINLIIPGTSFIQLAALLSSSDIPQRLSNSRTLELKELRRLGRFEVHLAGSEGHPGADAGADVAPLSAPAFEKLRPERSDTRPSMRSRQATISSQTRSHASRSQPRRDDRILEAAAAATAAASLA</sequence>
<feature type="region of interest" description="Disordered" evidence="1">
    <location>
        <begin position="785"/>
        <end position="822"/>
    </location>
</feature>
<proteinExistence type="predicted"/>
<feature type="compositionally biased region" description="Polar residues" evidence="1">
    <location>
        <begin position="797"/>
        <end position="816"/>
    </location>
</feature>
<dbReference type="RefSeq" id="XP_025371962.1">
    <property type="nucleotide sequence ID" value="XM_025515889.1"/>
</dbReference>
<dbReference type="GeneID" id="37037759"/>
<dbReference type="AlphaFoldDB" id="A0A316W4Y7"/>
<evidence type="ECO:0000256" key="2">
    <source>
        <dbReference type="SAM" id="Phobius"/>
    </source>
</evidence>
<protein>
    <submittedName>
        <fullName evidence="3">Uncharacterized protein</fullName>
    </submittedName>
</protein>
<dbReference type="Proteomes" id="UP000245783">
    <property type="component" value="Unassembled WGS sequence"/>
</dbReference>
<feature type="transmembrane region" description="Helical" evidence="2">
    <location>
        <begin position="30"/>
        <end position="52"/>
    </location>
</feature>
<keyword evidence="4" id="KW-1185">Reference proteome</keyword>